<evidence type="ECO:0000313" key="1">
    <source>
        <dbReference type="EMBL" id="PXX50647.1"/>
    </source>
</evidence>
<sequence>METTTRQYWLSLLAHSPAPRLAELLQQHLPPAADISWLRRAQTGLVMLQGRSGGSGSRFNLGEISVTRASCQIAGWLGHGWVRGSDGQHAELIAQADALLQNPQYYPPLQAALLQPLQQELSARREQSARAAAASKVEFFTMVRGD</sequence>
<accession>A0A318JJU1</accession>
<dbReference type="Pfam" id="PF06754">
    <property type="entry name" value="PhnG"/>
    <property type="match status" value="1"/>
</dbReference>
<dbReference type="Proteomes" id="UP000248395">
    <property type="component" value="Unassembled WGS sequence"/>
</dbReference>
<reference evidence="1 2" key="1">
    <citation type="submission" date="2018-05" db="EMBL/GenBank/DDBJ databases">
        <title>Genomic Encyclopedia of Type Strains, Phase IV (KMG-IV): sequencing the most valuable type-strain genomes for metagenomic binning, comparative biology and taxonomic classification.</title>
        <authorList>
            <person name="Goeker M."/>
        </authorList>
    </citation>
    <scope>NUCLEOTIDE SEQUENCE [LARGE SCALE GENOMIC DNA]</scope>
    <source>
        <strain evidence="1 2">DSM 25134</strain>
    </source>
</reference>
<organism evidence="1 2">
    <name type="scientific">Aquitalea magnusonii</name>
    <dbReference type="NCBI Taxonomy" id="332411"/>
    <lineage>
        <taxon>Bacteria</taxon>
        <taxon>Pseudomonadati</taxon>
        <taxon>Pseudomonadota</taxon>
        <taxon>Betaproteobacteria</taxon>
        <taxon>Neisseriales</taxon>
        <taxon>Chromobacteriaceae</taxon>
        <taxon>Aquitalea</taxon>
    </lineage>
</organism>
<gene>
    <name evidence="1" type="ORF">DFR38_102304</name>
</gene>
<keyword evidence="2" id="KW-1185">Reference proteome</keyword>
<dbReference type="GO" id="GO:0019634">
    <property type="term" value="P:organic phosphonate metabolic process"/>
    <property type="evidence" value="ECO:0007669"/>
    <property type="project" value="InterPro"/>
</dbReference>
<name>A0A318JJU1_9NEIS</name>
<dbReference type="EMBL" id="QJKC01000002">
    <property type="protein sequence ID" value="PXX50647.1"/>
    <property type="molecule type" value="Genomic_DNA"/>
</dbReference>
<protein>
    <submittedName>
        <fullName evidence="1">Alpha-D-ribose 1-methylphosphonate 5-triphosphate synthase subunit PhnG</fullName>
    </submittedName>
</protein>
<evidence type="ECO:0000313" key="2">
    <source>
        <dbReference type="Proteomes" id="UP000248395"/>
    </source>
</evidence>
<dbReference type="RefSeq" id="WP_110312987.1">
    <property type="nucleotide sequence ID" value="NZ_QJKC01000002.1"/>
</dbReference>
<dbReference type="InterPro" id="IPR009609">
    <property type="entry name" value="Phosphonate_metab_PhnG"/>
</dbReference>
<dbReference type="OrthoDB" id="530475at2"/>
<dbReference type="AlphaFoldDB" id="A0A318JJU1"/>
<proteinExistence type="predicted"/>
<dbReference type="GO" id="GO:0015716">
    <property type="term" value="P:organic phosphonate transport"/>
    <property type="evidence" value="ECO:0007669"/>
    <property type="project" value="InterPro"/>
</dbReference>
<comment type="caution">
    <text evidence="1">The sequence shown here is derived from an EMBL/GenBank/DDBJ whole genome shotgun (WGS) entry which is preliminary data.</text>
</comment>
<dbReference type="NCBIfam" id="TIGR03293">
    <property type="entry name" value="PhnG_redo"/>
    <property type="match status" value="1"/>
</dbReference>